<dbReference type="GO" id="GO:0016301">
    <property type="term" value="F:kinase activity"/>
    <property type="evidence" value="ECO:0007669"/>
    <property type="project" value="UniProtKB-KW"/>
</dbReference>
<reference evidence="3" key="1">
    <citation type="journal article" date="2019" name="Int. J. Syst. Evol. Microbiol.">
        <title>The Global Catalogue of Microorganisms (GCM) 10K type strain sequencing project: providing services to taxonomists for standard genome sequencing and annotation.</title>
        <authorList>
            <consortium name="The Broad Institute Genomics Platform"/>
            <consortium name="The Broad Institute Genome Sequencing Center for Infectious Disease"/>
            <person name="Wu L."/>
            <person name="Ma J."/>
        </authorList>
    </citation>
    <scope>NUCLEOTIDE SEQUENCE [LARGE SCALE GENOMIC DNA]</scope>
    <source>
        <strain evidence="3">CGMCC 1.12470</strain>
    </source>
</reference>
<feature type="compositionally biased region" description="Basic and acidic residues" evidence="1">
    <location>
        <begin position="33"/>
        <end position="46"/>
    </location>
</feature>
<keyword evidence="3" id="KW-1185">Reference proteome</keyword>
<keyword evidence="2" id="KW-0808">Transferase</keyword>
<gene>
    <name evidence="2" type="ORF">ACFSL4_31080</name>
</gene>
<dbReference type="Proteomes" id="UP001597261">
    <property type="component" value="Unassembled WGS sequence"/>
</dbReference>
<evidence type="ECO:0000313" key="2">
    <source>
        <dbReference type="EMBL" id="MFD1662499.1"/>
    </source>
</evidence>
<feature type="compositionally biased region" description="Basic and acidic residues" evidence="1">
    <location>
        <begin position="53"/>
        <end position="62"/>
    </location>
</feature>
<comment type="caution">
    <text evidence="2">The sequence shown here is derived from an EMBL/GenBank/DDBJ whole genome shotgun (WGS) entry which is preliminary data.</text>
</comment>
<protein>
    <submittedName>
        <fullName evidence="2">Histidine kinase</fullName>
    </submittedName>
</protein>
<feature type="region of interest" description="Disordered" evidence="1">
    <location>
        <begin position="1"/>
        <end position="98"/>
    </location>
</feature>
<feature type="compositionally biased region" description="Basic and acidic residues" evidence="1">
    <location>
        <begin position="70"/>
        <end position="98"/>
    </location>
</feature>
<accession>A0ABW4J0Z5</accession>
<sequence length="98" mass="10534">AAQRDGEAEAADSGADALPRRVRQASLAPQLKEGPDRRGERERSRTADGAGSAERDADEVRSRFAALQRGWERGREENAEGDQARDGSARGTTKGDGR</sequence>
<proteinExistence type="predicted"/>
<organism evidence="2 3">
    <name type="scientific">Streptomyces caeni</name>
    <dbReference type="NCBI Taxonomy" id="2307231"/>
    <lineage>
        <taxon>Bacteria</taxon>
        <taxon>Bacillati</taxon>
        <taxon>Actinomycetota</taxon>
        <taxon>Actinomycetes</taxon>
        <taxon>Kitasatosporales</taxon>
        <taxon>Streptomycetaceae</taxon>
        <taxon>Streptomyces</taxon>
    </lineage>
</organism>
<evidence type="ECO:0000256" key="1">
    <source>
        <dbReference type="SAM" id="MobiDB-lite"/>
    </source>
</evidence>
<name>A0ABW4J0Z5_9ACTN</name>
<keyword evidence="2" id="KW-0418">Kinase</keyword>
<feature type="non-terminal residue" evidence="2">
    <location>
        <position position="1"/>
    </location>
</feature>
<dbReference type="EMBL" id="JBHUDX010000096">
    <property type="protein sequence ID" value="MFD1662499.1"/>
    <property type="molecule type" value="Genomic_DNA"/>
</dbReference>
<evidence type="ECO:0000313" key="3">
    <source>
        <dbReference type="Proteomes" id="UP001597261"/>
    </source>
</evidence>